<evidence type="ECO:0000313" key="1">
    <source>
        <dbReference type="EMBL" id="CAG8547006.1"/>
    </source>
</evidence>
<reference evidence="1" key="1">
    <citation type="submission" date="2021-06" db="EMBL/GenBank/DDBJ databases">
        <authorList>
            <person name="Kallberg Y."/>
            <person name="Tangrot J."/>
            <person name="Rosling A."/>
        </authorList>
    </citation>
    <scope>NUCLEOTIDE SEQUENCE</scope>
    <source>
        <strain evidence="1">MA453B</strain>
    </source>
</reference>
<dbReference type="AlphaFoldDB" id="A0A9N9FM66"/>
<protein>
    <submittedName>
        <fullName evidence="1">2731_t:CDS:1</fullName>
    </submittedName>
</protein>
<dbReference type="EMBL" id="CAJVPY010002060">
    <property type="protein sequence ID" value="CAG8547006.1"/>
    <property type="molecule type" value="Genomic_DNA"/>
</dbReference>
<accession>A0A9N9FM66</accession>
<sequence>MKGEQDERNFRPRYINVVKPRICIITPTIFLPTDHYLHKFGNSRKEDCLTPMQIN</sequence>
<evidence type="ECO:0000313" key="2">
    <source>
        <dbReference type="Proteomes" id="UP000789405"/>
    </source>
</evidence>
<proteinExistence type="predicted"/>
<comment type="caution">
    <text evidence="1">The sequence shown here is derived from an EMBL/GenBank/DDBJ whole genome shotgun (WGS) entry which is preliminary data.</text>
</comment>
<gene>
    <name evidence="1" type="ORF">DERYTH_LOCUS5081</name>
</gene>
<organism evidence="1 2">
    <name type="scientific">Dentiscutata erythropus</name>
    <dbReference type="NCBI Taxonomy" id="1348616"/>
    <lineage>
        <taxon>Eukaryota</taxon>
        <taxon>Fungi</taxon>
        <taxon>Fungi incertae sedis</taxon>
        <taxon>Mucoromycota</taxon>
        <taxon>Glomeromycotina</taxon>
        <taxon>Glomeromycetes</taxon>
        <taxon>Diversisporales</taxon>
        <taxon>Gigasporaceae</taxon>
        <taxon>Dentiscutata</taxon>
    </lineage>
</organism>
<dbReference type="Proteomes" id="UP000789405">
    <property type="component" value="Unassembled WGS sequence"/>
</dbReference>
<name>A0A9N9FM66_9GLOM</name>
<keyword evidence="2" id="KW-1185">Reference proteome</keyword>